<evidence type="ECO:0000256" key="1">
    <source>
        <dbReference type="ARBA" id="ARBA00004651"/>
    </source>
</evidence>
<keyword evidence="4 8" id="KW-0812">Transmembrane</keyword>
<feature type="transmembrane region" description="Helical" evidence="8">
    <location>
        <begin position="421"/>
        <end position="439"/>
    </location>
</feature>
<dbReference type="InterPro" id="IPR005828">
    <property type="entry name" value="MFS_sugar_transport-like"/>
</dbReference>
<dbReference type="Proteomes" id="UP001596523">
    <property type="component" value="Unassembled WGS sequence"/>
</dbReference>
<evidence type="ECO:0000256" key="3">
    <source>
        <dbReference type="ARBA" id="ARBA00022475"/>
    </source>
</evidence>
<sequence length="483" mass="49656">MTAPGPTRTSDRELRRVALSGLLGTAVEFYDFLVYGTIAALVFNDLFFPNTDPAVGTIAALGTFAAGYLARPLGGIVFGHFGDRLGRKSMLLLTMLLMGGASFLIGLLPTYSAIGMWAPVLLVLLRVVQGIAIGGEWGGATLMAAEHAGDRPRGRWTSFTQLGAPLGSLVSVGVVTALSALPDDQFRSWGWRLPFLLSVVLLGVGLYVRLSVAESPLFTAAAAKRATEAKEPKGASGAKKATGVAGATDRAPLLDILRKPRAVLLGAGVGIAPFAAQSLLTTFLIAYATDHGYTRGQALLGVTLASATALIALPVANLLSDRFGRRPVIAVGALLSGATAFPLLALVDSGRPGLLILACVIGHGIAQSTMYGPLAPLLTEMFGTRVRYTGASLGYQSATLIGAGFSPLIASSLVASYDSSAPVAFLLIAAAVLTLAALWRIKETSGDRLTEGPADTDTATATATPTDPDSATPGPRAQGASPA</sequence>
<keyword evidence="5 8" id="KW-1133">Transmembrane helix</keyword>
<feature type="transmembrane region" description="Helical" evidence="8">
    <location>
        <begin position="156"/>
        <end position="177"/>
    </location>
</feature>
<evidence type="ECO:0000313" key="10">
    <source>
        <dbReference type="EMBL" id="MFC7304024.1"/>
    </source>
</evidence>
<evidence type="ECO:0000256" key="8">
    <source>
        <dbReference type="SAM" id="Phobius"/>
    </source>
</evidence>
<feature type="transmembrane region" description="Helical" evidence="8">
    <location>
        <begin position="298"/>
        <end position="316"/>
    </location>
</feature>
<dbReference type="Gene3D" id="1.20.1250.20">
    <property type="entry name" value="MFS general substrate transporter like domains"/>
    <property type="match status" value="2"/>
</dbReference>
<dbReference type="Pfam" id="PF00083">
    <property type="entry name" value="Sugar_tr"/>
    <property type="match status" value="1"/>
</dbReference>
<dbReference type="CDD" id="cd17369">
    <property type="entry name" value="MFS_ShiA_like"/>
    <property type="match status" value="1"/>
</dbReference>
<feature type="transmembrane region" description="Helical" evidence="8">
    <location>
        <begin position="328"/>
        <end position="347"/>
    </location>
</feature>
<evidence type="ECO:0000256" key="4">
    <source>
        <dbReference type="ARBA" id="ARBA00022692"/>
    </source>
</evidence>
<feature type="transmembrane region" description="Helical" evidence="8">
    <location>
        <begin position="393"/>
        <end position="415"/>
    </location>
</feature>
<feature type="transmembrane region" description="Helical" evidence="8">
    <location>
        <begin position="262"/>
        <end position="286"/>
    </location>
</feature>
<accession>A0ABW2JDE9</accession>
<evidence type="ECO:0000256" key="2">
    <source>
        <dbReference type="ARBA" id="ARBA00022448"/>
    </source>
</evidence>
<feature type="region of interest" description="Disordered" evidence="7">
    <location>
        <begin position="447"/>
        <end position="483"/>
    </location>
</feature>
<reference evidence="11" key="1">
    <citation type="journal article" date="2019" name="Int. J. Syst. Evol. Microbiol.">
        <title>The Global Catalogue of Microorganisms (GCM) 10K type strain sequencing project: providing services to taxonomists for standard genome sequencing and annotation.</title>
        <authorList>
            <consortium name="The Broad Institute Genomics Platform"/>
            <consortium name="The Broad Institute Genome Sequencing Center for Infectious Disease"/>
            <person name="Wu L."/>
            <person name="Ma J."/>
        </authorList>
    </citation>
    <scope>NUCLEOTIDE SEQUENCE [LARGE SCALE GENOMIC DNA]</scope>
    <source>
        <strain evidence="11">SYNS20</strain>
    </source>
</reference>
<keyword evidence="2" id="KW-0813">Transport</keyword>
<gene>
    <name evidence="10" type="ORF">ACFQVC_07330</name>
</gene>
<evidence type="ECO:0000259" key="9">
    <source>
        <dbReference type="PROSITE" id="PS50850"/>
    </source>
</evidence>
<organism evidence="10 11">
    <name type="scientific">Streptomyces monticola</name>
    <dbReference type="NCBI Taxonomy" id="2666263"/>
    <lineage>
        <taxon>Bacteria</taxon>
        <taxon>Bacillati</taxon>
        <taxon>Actinomycetota</taxon>
        <taxon>Actinomycetes</taxon>
        <taxon>Kitasatosporales</taxon>
        <taxon>Streptomycetaceae</taxon>
        <taxon>Streptomyces</taxon>
    </lineage>
</organism>
<keyword evidence="11" id="KW-1185">Reference proteome</keyword>
<comment type="caution">
    <text evidence="10">The sequence shown here is derived from an EMBL/GenBank/DDBJ whole genome shotgun (WGS) entry which is preliminary data.</text>
</comment>
<feature type="transmembrane region" description="Helical" evidence="8">
    <location>
        <begin position="21"/>
        <end position="43"/>
    </location>
</feature>
<evidence type="ECO:0000256" key="6">
    <source>
        <dbReference type="ARBA" id="ARBA00023136"/>
    </source>
</evidence>
<evidence type="ECO:0000313" key="11">
    <source>
        <dbReference type="Proteomes" id="UP001596523"/>
    </source>
</evidence>
<dbReference type="InterPro" id="IPR036259">
    <property type="entry name" value="MFS_trans_sf"/>
</dbReference>
<dbReference type="SUPFAM" id="SSF103473">
    <property type="entry name" value="MFS general substrate transporter"/>
    <property type="match status" value="1"/>
</dbReference>
<protein>
    <submittedName>
        <fullName evidence="10">MFS transporter</fullName>
    </submittedName>
</protein>
<feature type="transmembrane region" description="Helical" evidence="8">
    <location>
        <begin position="353"/>
        <end position="372"/>
    </location>
</feature>
<feature type="domain" description="Major facilitator superfamily (MFS) profile" evidence="9">
    <location>
        <begin position="17"/>
        <end position="446"/>
    </location>
</feature>
<feature type="transmembrane region" description="Helical" evidence="8">
    <location>
        <begin position="189"/>
        <end position="208"/>
    </location>
</feature>
<feature type="transmembrane region" description="Helical" evidence="8">
    <location>
        <begin position="114"/>
        <end position="135"/>
    </location>
</feature>
<feature type="transmembrane region" description="Helical" evidence="8">
    <location>
        <begin position="55"/>
        <end position="78"/>
    </location>
</feature>
<dbReference type="PANTHER" id="PTHR43045">
    <property type="entry name" value="SHIKIMATE TRANSPORTER"/>
    <property type="match status" value="1"/>
</dbReference>
<dbReference type="PROSITE" id="PS50850">
    <property type="entry name" value="MFS"/>
    <property type="match status" value="1"/>
</dbReference>
<comment type="subcellular location">
    <subcellularLocation>
        <location evidence="1">Cell membrane</location>
        <topology evidence="1">Multi-pass membrane protein</topology>
    </subcellularLocation>
</comment>
<feature type="compositionally biased region" description="Low complexity" evidence="7">
    <location>
        <begin position="453"/>
        <end position="473"/>
    </location>
</feature>
<keyword evidence="3" id="KW-1003">Cell membrane</keyword>
<proteinExistence type="predicted"/>
<name>A0ABW2JDE9_9ACTN</name>
<dbReference type="RefSeq" id="WP_381827794.1">
    <property type="nucleotide sequence ID" value="NZ_JBHTCF010000002.1"/>
</dbReference>
<dbReference type="EMBL" id="JBHTCF010000002">
    <property type="protein sequence ID" value="MFC7304024.1"/>
    <property type="molecule type" value="Genomic_DNA"/>
</dbReference>
<feature type="transmembrane region" description="Helical" evidence="8">
    <location>
        <begin position="90"/>
        <end position="108"/>
    </location>
</feature>
<dbReference type="InterPro" id="IPR020846">
    <property type="entry name" value="MFS_dom"/>
</dbReference>
<evidence type="ECO:0000256" key="5">
    <source>
        <dbReference type="ARBA" id="ARBA00022989"/>
    </source>
</evidence>
<keyword evidence="6 8" id="KW-0472">Membrane</keyword>
<evidence type="ECO:0000256" key="7">
    <source>
        <dbReference type="SAM" id="MobiDB-lite"/>
    </source>
</evidence>
<dbReference type="PANTHER" id="PTHR43045:SF1">
    <property type="entry name" value="SHIKIMATE TRANSPORTER"/>
    <property type="match status" value="1"/>
</dbReference>